<gene>
    <name evidence="1" type="ORF">L0M17_21140</name>
</gene>
<comment type="caution">
    <text evidence="1">The sequence shown here is derived from an EMBL/GenBank/DDBJ whole genome shotgun (WGS) entry which is preliminary data.</text>
</comment>
<evidence type="ECO:0000313" key="2">
    <source>
        <dbReference type="Proteomes" id="UP001202922"/>
    </source>
</evidence>
<evidence type="ECO:0000313" key="1">
    <source>
        <dbReference type="EMBL" id="MCH6472437.1"/>
    </source>
</evidence>
<accession>A0ABS9U7U4</accession>
<dbReference type="Proteomes" id="UP001202922">
    <property type="component" value="Unassembled WGS sequence"/>
</dbReference>
<reference evidence="1 2" key="1">
    <citation type="submission" date="2022-03" db="EMBL/GenBank/DDBJ databases">
        <title>Sinomonas sp. isolated from a soil.</title>
        <authorList>
            <person name="Han J."/>
            <person name="Kim D.-U."/>
        </authorList>
    </citation>
    <scope>NUCLEOTIDE SEQUENCE [LARGE SCALE GENOMIC DNA]</scope>
    <source>
        <strain evidence="1 2">5-5</strain>
    </source>
</reference>
<organism evidence="1 2">
    <name type="scientific">Sinomonas terrae</name>
    <dbReference type="NCBI Taxonomy" id="2908838"/>
    <lineage>
        <taxon>Bacteria</taxon>
        <taxon>Bacillati</taxon>
        <taxon>Actinomycetota</taxon>
        <taxon>Actinomycetes</taxon>
        <taxon>Micrococcales</taxon>
        <taxon>Micrococcaceae</taxon>
        <taxon>Sinomonas</taxon>
    </lineage>
</organism>
<sequence>MLIVEWRRHSYKWTARIIYSLDIDGSEGPAVVDRWVPAESLRPARTDPNTAFGLR</sequence>
<protein>
    <submittedName>
        <fullName evidence="1">Uncharacterized protein</fullName>
    </submittedName>
</protein>
<dbReference type="EMBL" id="JAKZBV010000002">
    <property type="protein sequence ID" value="MCH6472437.1"/>
    <property type="molecule type" value="Genomic_DNA"/>
</dbReference>
<proteinExistence type="predicted"/>
<dbReference type="RefSeq" id="WP_241056610.1">
    <property type="nucleotide sequence ID" value="NZ_JAKZBV010000002.1"/>
</dbReference>
<name>A0ABS9U7U4_9MICC</name>
<keyword evidence="2" id="KW-1185">Reference proteome</keyword>